<dbReference type="AlphaFoldDB" id="A0A1I2IWC8"/>
<protein>
    <submittedName>
        <fullName evidence="1">Uncharacterized protein</fullName>
    </submittedName>
</protein>
<organism evidence="1 2">
    <name type="scientific">Thermoflexibacter ruber</name>
    <dbReference type="NCBI Taxonomy" id="1003"/>
    <lineage>
        <taxon>Bacteria</taxon>
        <taxon>Pseudomonadati</taxon>
        <taxon>Bacteroidota</taxon>
        <taxon>Cytophagia</taxon>
        <taxon>Cytophagales</taxon>
        <taxon>Thermoflexibacteraceae</taxon>
        <taxon>Thermoflexibacter</taxon>
    </lineage>
</organism>
<dbReference type="Proteomes" id="UP000199513">
    <property type="component" value="Unassembled WGS sequence"/>
</dbReference>
<name>A0A1I2IWC8_9BACT</name>
<keyword evidence="2" id="KW-1185">Reference proteome</keyword>
<dbReference type="EMBL" id="FONY01000035">
    <property type="protein sequence ID" value="SFF44821.1"/>
    <property type="molecule type" value="Genomic_DNA"/>
</dbReference>
<evidence type="ECO:0000313" key="1">
    <source>
        <dbReference type="EMBL" id="SFF44821.1"/>
    </source>
</evidence>
<reference evidence="1 2" key="1">
    <citation type="submission" date="2016-10" db="EMBL/GenBank/DDBJ databases">
        <authorList>
            <person name="de Groot N.N."/>
        </authorList>
    </citation>
    <scope>NUCLEOTIDE SEQUENCE [LARGE SCALE GENOMIC DNA]</scope>
    <source>
        <strain>GEY</strain>
        <strain evidence="2">DSM 9560</strain>
    </source>
</reference>
<evidence type="ECO:0000313" key="2">
    <source>
        <dbReference type="Proteomes" id="UP000199513"/>
    </source>
</evidence>
<dbReference type="STRING" id="1003.SAMN04488541_103536"/>
<gene>
    <name evidence="1" type="ORF">SAMN04488541_103536</name>
</gene>
<sequence length="231" mass="27048">MLPLFTILIYHLGLVFQLFTLPKLKLGGLLLTLCLLPARTTNCEQRFTFFFKTQYDHTFWIGEDLYGECGQSNLIQIFLKEGKPLVKKMELVHFEKWEWVEPVKKAMRTEKPYVFIPNSNKIIDDAITGIKMKPPKSNNRLYNLFAENFAENCARQWNNSMKEDGIDTPQTWDIDLDLVYYYPDGLYFNYDIEKVCVFPESSLLLVMTKNKERCAGGDTMDGFLIFKFKNI</sequence>
<dbReference type="RefSeq" id="WP_091548705.1">
    <property type="nucleotide sequence ID" value="NZ_FONY01000035.1"/>
</dbReference>
<accession>A0A1I2IWC8</accession>
<proteinExistence type="predicted"/>